<keyword evidence="2" id="KW-0732">Signal</keyword>
<comment type="caution">
    <text evidence="3">The sequence shown here is derived from an EMBL/GenBank/DDBJ whole genome shotgun (WGS) entry which is preliminary data.</text>
</comment>
<sequence>MKVSRFSRAAATAALTVAVVTGVTVVPANAWENTYQTYEEVRNNEGLCTLEFTNDEVKRINGAYALMFETMADLSAKKLQNRESADIWYPWAKENPNRDPLAWHLGTKYNGKDVGTAQRKLATIHPSKNSGPYFMAGKFLQQSREPILTNHTLKITPSQAKDMKGAGAVKTGGLIAPGLWGIITGSLKVDDAAGMAAEALNKLGPRIQPTIKTYEGALTACEERRTTKGKINKGSSLDTDQFLGVVAGGILGGIALLGLIAVAVGPLVNDFFTNFWKNAGVLR</sequence>
<evidence type="ECO:0000256" key="2">
    <source>
        <dbReference type="SAM" id="SignalP"/>
    </source>
</evidence>
<accession>A0A2N6T6I2</accession>
<organism evidence="3 4">
    <name type="scientific">Corynebacterium tuscaniense</name>
    <dbReference type="NCBI Taxonomy" id="302449"/>
    <lineage>
        <taxon>Bacteria</taxon>
        <taxon>Bacillati</taxon>
        <taxon>Actinomycetota</taxon>
        <taxon>Actinomycetes</taxon>
        <taxon>Mycobacteriales</taxon>
        <taxon>Corynebacteriaceae</taxon>
        <taxon>Corynebacterium</taxon>
    </lineage>
</organism>
<feature type="transmembrane region" description="Helical" evidence="1">
    <location>
        <begin position="242"/>
        <end position="268"/>
    </location>
</feature>
<protein>
    <recommendedName>
        <fullName evidence="5">Secreted protein</fullName>
    </recommendedName>
</protein>
<evidence type="ECO:0000313" key="4">
    <source>
        <dbReference type="Proteomes" id="UP000235836"/>
    </source>
</evidence>
<keyword evidence="1" id="KW-0812">Transmembrane</keyword>
<name>A0A2N6T6I2_9CORY</name>
<evidence type="ECO:0000256" key="1">
    <source>
        <dbReference type="SAM" id="Phobius"/>
    </source>
</evidence>
<feature type="signal peptide" evidence="2">
    <location>
        <begin position="1"/>
        <end position="30"/>
    </location>
</feature>
<dbReference type="AlphaFoldDB" id="A0A2N6T6I2"/>
<dbReference type="Proteomes" id="UP000235836">
    <property type="component" value="Unassembled WGS sequence"/>
</dbReference>
<gene>
    <name evidence="3" type="ORF">CJ203_02645</name>
</gene>
<dbReference type="EMBL" id="PNHG01000003">
    <property type="protein sequence ID" value="PMC64931.1"/>
    <property type="molecule type" value="Genomic_DNA"/>
</dbReference>
<evidence type="ECO:0008006" key="5">
    <source>
        <dbReference type="Google" id="ProtNLM"/>
    </source>
</evidence>
<proteinExistence type="predicted"/>
<keyword evidence="4" id="KW-1185">Reference proteome</keyword>
<keyword evidence="1" id="KW-0472">Membrane</keyword>
<reference evidence="3 4" key="1">
    <citation type="submission" date="2017-09" db="EMBL/GenBank/DDBJ databases">
        <title>Bacterial strain isolated from the female urinary microbiota.</title>
        <authorList>
            <person name="Thomas-White K."/>
            <person name="Kumar N."/>
            <person name="Forster S."/>
            <person name="Putonti C."/>
            <person name="Lawley T."/>
            <person name="Wolfe A.J."/>
        </authorList>
    </citation>
    <scope>NUCLEOTIDE SEQUENCE [LARGE SCALE GENOMIC DNA]</scope>
    <source>
        <strain evidence="3 4">UMB0792</strain>
    </source>
</reference>
<keyword evidence="1" id="KW-1133">Transmembrane helix</keyword>
<dbReference type="RefSeq" id="WP_102723441.1">
    <property type="nucleotide sequence ID" value="NZ_PNHG01000003.1"/>
</dbReference>
<evidence type="ECO:0000313" key="3">
    <source>
        <dbReference type="EMBL" id="PMC64931.1"/>
    </source>
</evidence>
<feature type="chain" id="PRO_5014840685" description="Secreted protein" evidence="2">
    <location>
        <begin position="31"/>
        <end position="283"/>
    </location>
</feature>